<reference evidence="1 2" key="2">
    <citation type="journal article" date="2022" name="Mol. Ecol. Resour.">
        <title>The genomes of chicory, endive, great burdock and yacon provide insights into Asteraceae paleo-polyploidization history and plant inulin production.</title>
        <authorList>
            <person name="Fan W."/>
            <person name="Wang S."/>
            <person name="Wang H."/>
            <person name="Wang A."/>
            <person name="Jiang F."/>
            <person name="Liu H."/>
            <person name="Zhao H."/>
            <person name="Xu D."/>
            <person name="Zhang Y."/>
        </authorList>
    </citation>
    <scope>NUCLEOTIDE SEQUENCE [LARGE SCALE GENOMIC DNA]</scope>
    <source>
        <strain evidence="2">cv. Niubang</strain>
    </source>
</reference>
<dbReference type="EMBL" id="CM042052">
    <property type="protein sequence ID" value="KAI3718937.1"/>
    <property type="molecule type" value="Genomic_DNA"/>
</dbReference>
<proteinExistence type="predicted"/>
<evidence type="ECO:0000313" key="1">
    <source>
        <dbReference type="EMBL" id="KAI3718937.1"/>
    </source>
</evidence>
<name>A0ACB9B953_ARCLA</name>
<accession>A0ACB9B953</accession>
<sequence>MDGGEVHSTKKIQLAGKSSGEVPEKEGELKRQPRRGIIHLMQVLELGVCIREEEEKVMSSVEEGLAFITLNNSLGATTRLKGGEFAKEDRQHQEDRKARRPLIQGRRHKLK</sequence>
<reference evidence="2" key="1">
    <citation type="journal article" date="2022" name="Mol. Ecol. Resour.">
        <title>The genomes of chicory, endive, great burdock and yacon provide insights into Asteraceae palaeo-polyploidization history and plant inulin production.</title>
        <authorList>
            <person name="Fan W."/>
            <person name="Wang S."/>
            <person name="Wang H."/>
            <person name="Wang A."/>
            <person name="Jiang F."/>
            <person name="Liu H."/>
            <person name="Zhao H."/>
            <person name="Xu D."/>
            <person name="Zhang Y."/>
        </authorList>
    </citation>
    <scope>NUCLEOTIDE SEQUENCE [LARGE SCALE GENOMIC DNA]</scope>
    <source>
        <strain evidence="2">cv. Niubang</strain>
    </source>
</reference>
<dbReference type="Proteomes" id="UP001055879">
    <property type="component" value="Linkage Group LG06"/>
</dbReference>
<organism evidence="1 2">
    <name type="scientific">Arctium lappa</name>
    <name type="common">Greater burdock</name>
    <name type="synonym">Lappa major</name>
    <dbReference type="NCBI Taxonomy" id="4217"/>
    <lineage>
        <taxon>Eukaryota</taxon>
        <taxon>Viridiplantae</taxon>
        <taxon>Streptophyta</taxon>
        <taxon>Embryophyta</taxon>
        <taxon>Tracheophyta</taxon>
        <taxon>Spermatophyta</taxon>
        <taxon>Magnoliopsida</taxon>
        <taxon>eudicotyledons</taxon>
        <taxon>Gunneridae</taxon>
        <taxon>Pentapetalae</taxon>
        <taxon>asterids</taxon>
        <taxon>campanulids</taxon>
        <taxon>Asterales</taxon>
        <taxon>Asteraceae</taxon>
        <taxon>Carduoideae</taxon>
        <taxon>Cardueae</taxon>
        <taxon>Arctiinae</taxon>
        <taxon>Arctium</taxon>
    </lineage>
</organism>
<comment type="caution">
    <text evidence="1">The sequence shown here is derived from an EMBL/GenBank/DDBJ whole genome shotgun (WGS) entry which is preliminary data.</text>
</comment>
<keyword evidence="2" id="KW-1185">Reference proteome</keyword>
<protein>
    <submittedName>
        <fullName evidence="1">Uncharacterized protein</fullName>
    </submittedName>
</protein>
<evidence type="ECO:0000313" key="2">
    <source>
        <dbReference type="Proteomes" id="UP001055879"/>
    </source>
</evidence>
<gene>
    <name evidence="1" type="ORF">L6452_19822</name>
</gene>